<protein>
    <recommendedName>
        <fullName evidence="3">GATA-type domain-containing protein</fullName>
    </recommendedName>
</protein>
<feature type="region of interest" description="Disordered" evidence="2">
    <location>
        <begin position="493"/>
        <end position="519"/>
    </location>
</feature>
<gene>
    <name evidence="4" type="ORF">Kpol_1055p57</name>
</gene>
<evidence type="ECO:0000256" key="2">
    <source>
        <dbReference type="SAM" id="MobiDB-lite"/>
    </source>
</evidence>
<feature type="domain" description="GATA-type" evidence="3">
    <location>
        <begin position="401"/>
        <end position="435"/>
    </location>
</feature>
<feature type="region of interest" description="Disordered" evidence="2">
    <location>
        <begin position="43"/>
        <end position="64"/>
    </location>
</feature>
<evidence type="ECO:0000313" key="4">
    <source>
        <dbReference type="EMBL" id="EDO18700.1"/>
    </source>
</evidence>
<keyword evidence="1" id="KW-0479">Metal-binding</keyword>
<feature type="compositionally biased region" description="Polar residues" evidence="2">
    <location>
        <begin position="305"/>
        <end position="315"/>
    </location>
</feature>
<dbReference type="GO" id="GO:0005933">
    <property type="term" value="C:cellular bud"/>
    <property type="evidence" value="ECO:0007669"/>
    <property type="project" value="EnsemblFungi"/>
</dbReference>
<dbReference type="Pfam" id="PF00320">
    <property type="entry name" value="GATA"/>
    <property type="match status" value="1"/>
</dbReference>
<dbReference type="GO" id="GO:0033698">
    <property type="term" value="C:Rpd3L complex"/>
    <property type="evidence" value="ECO:0007669"/>
    <property type="project" value="EnsemblFungi"/>
</dbReference>
<dbReference type="OMA" id="SDSPCWR"/>
<dbReference type="GO" id="GO:0008270">
    <property type="term" value="F:zinc ion binding"/>
    <property type="evidence" value="ECO:0007669"/>
    <property type="project" value="UniProtKB-KW"/>
</dbReference>
<feature type="region of interest" description="Disordered" evidence="2">
    <location>
        <begin position="556"/>
        <end position="577"/>
    </location>
</feature>
<reference evidence="4 5" key="1">
    <citation type="journal article" date="2007" name="Proc. Natl. Acad. Sci. U.S.A.">
        <title>Independent sorting-out of thousands of duplicated gene pairs in two yeast species descended from a whole-genome duplication.</title>
        <authorList>
            <person name="Scannell D.R."/>
            <person name="Frank A.C."/>
            <person name="Conant G.C."/>
            <person name="Byrne K.P."/>
            <person name="Woolfit M."/>
            <person name="Wolfe K.H."/>
        </authorList>
    </citation>
    <scope>NUCLEOTIDE SEQUENCE [LARGE SCALE GENOMIC DNA]</scope>
    <source>
        <strain evidence="5">ATCC 22028 / DSM 70294 / BCRC 21397 / CBS 2163 / NBRC 10782 / NRRL Y-8283 / UCD 57-17</strain>
    </source>
</reference>
<proteinExistence type="predicted"/>
<evidence type="ECO:0000313" key="5">
    <source>
        <dbReference type="Proteomes" id="UP000000267"/>
    </source>
</evidence>
<dbReference type="eggNOG" id="ENOG502QX5C">
    <property type="taxonomic scope" value="Eukaryota"/>
</dbReference>
<dbReference type="FunCoup" id="A7TGD0">
    <property type="interactions" value="291"/>
</dbReference>
<dbReference type="AlphaFoldDB" id="A7TGD0"/>
<dbReference type="GO" id="GO:0000987">
    <property type="term" value="F:cis-regulatory region sequence-specific DNA binding"/>
    <property type="evidence" value="ECO:0007669"/>
    <property type="project" value="EnsemblFungi"/>
</dbReference>
<feature type="region of interest" description="Disordered" evidence="2">
    <location>
        <begin position="357"/>
        <end position="396"/>
    </location>
</feature>
<sequence length="577" mass="63938">MSTIVNQLHFGSGDTSLQPNGYPTRKHRLFAFDDLLNDKKLPDLNKHQNLPLNNEKRSNTAPASPYGNYYHASSYSINVNLVQPSKRVALPSLRHLQLLPDPRIQEYAYQYPDTSEVTASWKKNLIHWCKEKNYNDYIKIVNETSYDRFSSLQKIPSVLKPLDAFQNLSDSTNTLNPIPPPMTPPMTPEHNNANKTITSSTIEINNMFTPVISPKLVEMVKTKNNQSNNSNGHKKTNSFKAMQLKKMLDNRDILNYAPATITKTSVSSSPKRIVKTGAHRTQSNISNANSSSTSTFRARSRSTSPVSKSRVNNSPTRSHILKLTNLVDTETPAPRSISPVCSTPSTPQQNMKYHKFNIDSPPRTPATSLSSPTTKPTTYTRKSITPRRKSNGSNPQTLNIRKCVSCQSSDSPCWRPSWSGKKHEQLCNSCGLRYKKTRTRCLNDSCKKIPTKSELTIMKSNGMKTGTLPNSISIEGYTCLFCNSITETLSTQASPMKTSMSSPIRGSNSSNSTSNHNNNDIVSMTQEMISTNLQNTLAMTPTSASTMAPTASLVTPLVSSDSETTPVPSSPIQSHEL</sequence>
<dbReference type="GO" id="GO:0031495">
    <property type="term" value="P:negative regulation of mating type switching"/>
    <property type="evidence" value="ECO:0007669"/>
    <property type="project" value="EnsemblFungi"/>
</dbReference>
<dbReference type="PROSITE" id="PS00344">
    <property type="entry name" value="GATA_ZN_FINGER_1"/>
    <property type="match status" value="1"/>
</dbReference>
<feature type="compositionally biased region" description="Polar residues" evidence="2">
    <location>
        <begin position="557"/>
        <end position="577"/>
    </location>
</feature>
<dbReference type="PROSITE" id="PS50114">
    <property type="entry name" value="GATA_ZN_FINGER_2"/>
    <property type="match status" value="1"/>
</dbReference>
<organism evidence="5">
    <name type="scientific">Vanderwaltozyma polyspora (strain ATCC 22028 / DSM 70294 / BCRC 21397 / CBS 2163 / NBRC 10782 / NRRL Y-8283 / UCD 57-17)</name>
    <name type="common">Kluyveromyces polysporus</name>
    <dbReference type="NCBI Taxonomy" id="436907"/>
    <lineage>
        <taxon>Eukaryota</taxon>
        <taxon>Fungi</taxon>
        <taxon>Dikarya</taxon>
        <taxon>Ascomycota</taxon>
        <taxon>Saccharomycotina</taxon>
        <taxon>Saccharomycetes</taxon>
        <taxon>Saccharomycetales</taxon>
        <taxon>Saccharomycetaceae</taxon>
        <taxon>Vanderwaltozyma</taxon>
    </lineage>
</organism>
<dbReference type="STRING" id="436907.A7TGD0"/>
<feature type="region of interest" description="Disordered" evidence="2">
    <location>
        <begin position="267"/>
        <end position="315"/>
    </location>
</feature>
<accession>A7TGD0</accession>
<evidence type="ECO:0000259" key="3">
    <source>
        <dbReference type="PROSITE" id="PS50114"/>
    </source>
</evidence>
<dbReference type="RefSeq" id="XP_001646558.1">
    <property type="nucleotide sequence ID" value="XM_001646508.1"/>
</dbReference>
<keyword evidence="1" id="KW-0863">Zinc-finger</keyword>
<dbReference type="SUPFAM" id="SSF57716">
    <property type="entry name" value="Glucocorticoid receptor-like (DNA-binding domain)"/>
    <property type="match status" value="1"/>
</dbReference>
<dbReference type="CDD" id="cd00202">
    <property type="entry name" value="ZnF_GATA"/>
    <property type="match status" value="1"/>
</dbReference>
<feature type="compositionally biased region" description="Low complexity" evidence="2">
    <location>
        <begin position="283"/>
        <end position="304"/>
    </location>
</feature>
<dbReference type="SMART" id="SM00401">
    <property type="entry name" value="ZnF_GATA"/>
    <property type="match status" value="1"/>
</dbReference>
<dbReference type="GO" id="GO:0001227">
    <property type="term" value="F:DNA-binding transcription repressor activity, RNA polymerase II-specific"/>
    <property type="evidence" value="ECO:0007669"/>
    <property type="project" value="EnsemblFungi"/>
</dbReference>
<dbReference type="InterPro" id="IPR013088">
    <property type="entry name" value="Znf_NHR/GATA"/>
</dbReference>
<dbReference type="GeneID" id="5547010"/>
<dbReference type="Proteomes" id="UP000000267">
    <property type="component" value="Unassembled WGS sequence"/>
</dbReference>
<keyword evidence="1" id="KW-0862">Zinc</keyword>
<evidence type="ECO:0000256" key="1">
    <source>
        <dbReference type="PROSITE-ProRule" id="PRU00094"/>
    </source>
</evidence>
<dbReference type="PhylomeDB" id="A7TGD0"/>
<dbReference type="EMBL" id="DS480386">
    <property type="protein sequence ID" value="EDO18700.1"/>
    <property type="molecule type" value="Genomic_DNA"/>
</dbReference>
<dbReference type="OrthoDB" id="2162994at2759"/>
<dbReference type="InParanoid" id="A7TGD0"/>
<dbReference type="GO" id="GO:1900461">
    <property type="term" value="P:positive regulation of pseudohyphal growth by positive regulation of transcription from RNA polymerase II promoter"/>
    <property type="evidence" value="ECO:0007669"/>
    <property type="project" value="EnsemblFungi"/>
</dbReference>
<dbReference type="KEGG" id="vpo:Kpol_1055p57"/>
<dbReference type="Gene3D" id="3.30.50.10">
    <property type="entry name" value="Erythroid Transcription Factor GATA-1, subunit A"/>
    <property type="match status" value="1"/>
</dbReference>
<dbReference type="HOGENOM" id="CLU_041192_0_0_1"/>
<feature type="compositionally biased region" description="Low complexity" evidence="2">
    <location>
        <begin position="499"/>
        <end position="519"/>
    </location>
</feature>
<dbReference type="InterPro" id="IPR000679">
    <property type="entry name" value="Znf_GATA"/>
</dbReference>
<name>A7TGD0_VANPO</name>
<keyword evidence="5" id="KW-1185">Reference proteome</keyword>
<feature type="compositionally biased region" description="Low complexity" evidence="2">
    <location>
        <begin position="365"/>
        <end position="383"/>
    </location>
</feature>